<dbReference type="GO" id="GO:0140662">
    <property type="term" value="F:ATP-dependent protein folding chaperone"/>
    <property type="evidence" value="ECO:0007669"/>
    <property type="project" value="InterPro"/>
</dbReference>
<keyword evidence="3 5" id="KW-0067">ATP-binding</keyword>
<dbReference type="Proteomes" id="UP000005522">
    <property type="component" value="Chromosome"/>
</dbReference>
<dbReference type="Gene3D" id="3.30.420.40">
    <property type="match status" value="2"/>
</dbReference>
<dbReference type="Gene3D" id="2.60.34.10">
    <property type="entry name" value="Substrate Binding Domain Of DNAk, Chain A, domain 1"/>
    <property type="match status" value="1"/>
</dbReference>
<accession>A0A059ZXJ1</accession>
<evidence type="ECO:0000256" key="3">
    <source>
        <dbReference type="ARBA" id="ARBA00022840"/>
    </source>
</evidence>
<dbReference type="GeneID" id="92930848"/>
<keyword evidence="4 5" id="KW-0143">Chaperone</keyword>
<dbReference type="NCBIfam" id="TIGR01991">
    <property type="entry name" value="HscA"/>
    <property type="match status" value="1"/>
</dbReference>
<dbReference type="PROSITE" id="PS00297">
    <property type="entry name" value="HSP70_1"/>
    <property type="match status" value="1"/>
</dbReference>
<dbReference type="GO" id="GO:0051082">
    <property type="term" value="F:unfolded protein binding"/>
    <property type="evidence" value="ECO:0007669"/>
    <property type="project" value="InterPro"/>
</dbReference>
<gene>
    <name evidence="5" type="primary">hscA</name>
    <name evidence="7" type="ORF">Acaty_c0814</name>
</gene>
<dbReference type="FunFam" id="3.30.420.40:FF:000046">
    <property type="entry name" value="Chaperone protein HscA"/>
    <property type="match status" value="1"/>
</dbReference>
<evidence type="ECO:0000256" key="1">
    <source>
        <dbReference type="ARBA" id="ARBA00007381"/>
    </source>
</evidence>
<sequence length="621" mass="66312">MALMQIAEPGQSQAPHERRLAIGIDLGTTHSLVATVRSAIPETIPDLEGRVLLPSVVHYAADGRVEVGYAARAAAVEDPHNTIASVKRFMGRGAADVGRLAGHLPFEIVPGEGMVRIRTVAGDKSPVEVSAEILKALKERAVAALGGEPQGAVITVPAYFDDAQRQATKDAAALAGLPVLRLLAEPTAAAVAYGLDKGSRGLYAVFDLGGGTFDFSLLRLQQGVFEVLATAGDAALGGDDMDHAIAEHLLEEFPDFARDPGFRRQSLQLARGLKERLSEVDSATAQLVLPTGESRSWTLQRSDLESWIAPILQRTLAPCRRALRDAGVERSAIDGVVLVGGATRVPLLQRMVAEFFGREPLTDIDPDRVVALGAAIQADALVGNQGEDLLLMDVLPLSLGLETMGGLVEKIIPRNTPIPVSRAQEFTTFKDGQTAMSIHVLQGERDRVEDNRSLARFTLRGIPPMVAGQARIRVTFQVDADGLLAVRAEETSTGVRAEVQVKPSYGLDDAAITQMLQDALQNAADDVAHRRLAEARVEGERAREALASALTADAALLADAERQAIEAARDDLDRALAGSDADTITAAMEALEKAAEVLVERRMNRAVRSAMAGHSIDEWKD</sequence>
<organism evidence="7 8">
    <name type="scientific">Acidithiobacillus caldus (strain ATCC 51756 / DSM 8584 / KU)</name>
    <dbReference type="NCBI Taxonomy" id="637389"/>
    <lineage>
        <taxon>Bacteria</taxon>
        <taxon>Pseudomonadati</taxon>
        <taxon>Pseudomonadota</taxon>
        <taxon>Acidithiobacillia</taxon>
        <taxon>Acidithiobacillales</taxon>
        <taxon>Acidithiobacillaceae</taxon>
        <taxon>Acidithiobacillus</taxon>
    </lineage>
</organism>
<dbReference type="InterPro" id="IPR013126">
    <property type="entry name" value="Hsp_70_fam"/>
</dbReference>
<dbReference type="HAMAP" id="MF_00679">
    <property type="entry name" value="HscA"/>
    <property type="match status" value="1"/>
</dbReference>
<dbReference type="Pfam" id="PF00012">
    <property type="entry name" value="HSP70"/>
    <property type="match status" value="1"/>
</dbReference>
<dbReference type="RefSeq" id="WP_004871060.1">
    <property type="nucleotide sequence ID" value="NZ_CP005986.1"/>
</dbReference>
<evidence type="ECO:0000256" key="6">
    <source>
        <dbReference type="RuleBase" id="RU003322"/>
    </source>
</evidence>
<dbReference type="GO" id="GO:0016226">
    <property type="term" value="P:iron-sulfur cluster assembly"/>
    <property type="evidence" value="ECO:0007669"/>
    <property type="project" value="InterPro"/>
</dbReference>
<comment type="similarity">
    <text evidence="1 5 6">Belongs to the heat shock protein 70 family.</text>
</comment>
<dbReference type="Gene3D" id="3.90.640.10">
    <property type="entry name" value="Actin, Chain A, domain 4"/>
    <property type="match status" value="1"/>
</dbReference>
<dbReference type="PROSITE" id="PS00329">
    <property type="entry name" value="HSP70_2"/>
    <property type="match status" value="1"/>
</dbReference>
<dbReference type="SUPFAM" id="SSF100934">
    <property type="entry name" value="Heat shock protein 70kD (HSP70), C-terminal subdomain"/>
    <property type="match status" value="1"/>
</dbReference>
<reference evidence="7 8" key="1">
    <citation type="journal article" date="2009" name="J. Bacteriol.">
        <title>Draft genome sequence of the extremely acidophilic bacterium Acidithiobacillus caldus ATCC 51756 reveals metabolic versatility in the genus Acidithiobacillus.</title>
        <authorList>
            <person name="Valdes J."/>
            <person name="Quatrini R."/>
            <person name="Hallberg K."/>
            <person name="Dopson M."/>
            <person name="Valenzuela P.D."/>
            <person name="Holmes D.S."/>
        </authorList>
    </citation>
    <scope>NUCLEOTIDE SEQUENCE [LARGE SCALE GENOMIC DNA]</scope>
    <source>
        <strain evidence="8">ATCC 51756 / DSM 8584 / KU</strain>
    </source>
</reference>
<dbReference type="KEGG" id="acz:Acaty_c0814"/>
<evidence type="ECO:0000256" key="4">
    <source>
        <dbReference type="ARBA" id="ARBA00023186"/>
    </source>
</evidence>
<evidence type="ECO:0000256" key="2">
    <source>
        <dbReference type="ARBA" id="ARBA00022741"/>
    </source>
</evidence>
<dbReference type="NCBIfam" id="NF003520">
    <property type="entry name" value="PRK05183.1"/>
    <property type="match status" value="1"/>
</dbReference>
<dbReference type="PROSITE" id="PS01036">
    <property type="entry name" value="HSP70_3"/>
    <property type="match status" value="1"/>
</dbReference>
<evidence type="ECO:0000313" key="8">
    <source>
        <dbReference type="Proteomes" id="UP000005522"/>
    </source>
</evidence>
<dbReference type="eggNOG" id="COG0443">
    <property type="taxonomic scope" value="Bacteria"/>
</dbReference>
<dbReference type="GO" id="GO:0016887">
    <property type="term" value="F:ATP hydrolysis activity"/>
    <property type="evidence" value="ECO:0007669"/>
    <property type="project" value="UniProtKB-UniRule"/>
</dbReference>
<dbReference type="GO" id="GO:0005524">
    <property type="term" value="F:ATP binding"/>
    <property type="evidence" value="ECO:0007669"/>
    <property type="project" value="UniProtKB-KW"/>
</dbReference>
<dbReference type="SUPFAM" id="SSF100920">
    <property type="entry name" value="Heat shock protein 70kD (HSP70), peptide-binding domain"/>
    <property type="match status" value="1"/>
</dbReference>
<proteinExistence type="inferred from homology"/>
<dbReference type="Gene3D" id="1.20.1270.10">
    <property type="match status" value="1"/>
</dbReference>
<evidence type="ECO:0000313" key="7">
    <source>
        <dbReference type="EMBL" id="AIA54691.1"/>
    </source>
</evidence>
<dbReference type="FunFam" id="2.60.34.10:FF:000005">
    <property type="entry name" value="Chaperone protein HscA homolog"/>
    <property type="match status" value="1"/>
</dbReference>
<evidence type="ECO:0000256" key="5">
    <source>
        <dbReference type="HAMAP-Rule" id="MF_00679"/>
    </source>
</evidence>
<dbReference type="InterPro" id="IPR029047">
    <property type="entry name" value="HSP70_peptide-bd_sf"/>
</dbReference>
<comment type="function">
    <text evidence="5">Chaperone involved in the maturation of iron-sulfur cluster-containing proteins. Has a low intrinsic ATPase activity which is markedly stimulated by HscB.</text>
</comment>
<dbReference type="EMBL" id="CP005986">
    <property type="protein sequence ID" value="AIA54691.1"/>
    <property type="molecule type" value="Genomic_DNA"/>
</dbReference>
<keyword evidence="2 5" id="KW-0547">Nucleotide-binding</keyword>
<dbReference type="PRINTS" id="PR00301">
    <property type="entry name" value="HEATSHOCK70"/>
</dbReference>
<dbReference type="HOGENOM" id="CLU_005965_2_3_6"/>
<dbReference type="InterPro" id="IPR018181">
    <property type="entry name" value="Heat_shock_70_CS"/>
</dbReference>
<dbReference type="InterPro" id="IPR043129">
    <property type="entry name" value="ATPase_NBD"/>
</dbReference>
<name>A0A059ZXJ1_ACICK</name>
<dbReference type="AlphaFoldDB" id="A0A059ZXJ1"/>
<dbReference type="InterPro" id="IPR010236">
    <property type="entry name" value="ISC_FeS_clus_asmbl_HscA"/>
</dbReference>
<protein>
    <recommendedName>
        <fullName evidence="5">Chaperone protein HscA homolog</fullName>
    </recommendedName>
</protein>
<dbReference type="InterPro" id="IPR029048">
    <property type="entry name" value="HSP70_C_sf"/>
</dbReference>
<dbReference type="SUPFAM" id="SSF53067">
    <property type="entry name" value="Actin-like ATPase domain"/>
    <property type="match status" value="2"/>
</dbReference>
<dbReference type="PANTHER" id="PTHR19375">
    <property type="entry name" value="HEAT SHOCK PROTEIN 70KDA"/>
    <property type="match status" value="1"/>
</dbReference>